<dbReference type="STRING" id="1218507.JF74_12750"/>
<dbReference type="HOGENOM" id="CLU_058398_0_0_9"/>
<feature type="transmembrane region" description="Helical" evidence="1">
    <location>
        <begin position="150"/>
        <end position="172"/>
    </location>
</feature>
<dbReference type="OrthoDB" id="2446350at2"/>
<reference evidence="2 3" key="1">
    <citation type="submission" date="2015-01" db="EMBL/GenBank/DDBJ databases">
        <title>Comparative genomics of the lactic acid bacteria isolated from the honey bee gut.</title>
        <authorList>
            <person name="Ellegaard K.M."/>
            <person name="Tamarit D."/>
            <person name="Javelind E."/>
            <person name="Olofsson T."/>
            <person name="Andersson S.G."/>
            <person name="Vasquez A."/>
        </authorList>
    </citation>
    <scope>NUCLEOTIDE SEQUENCE [LARGE SCALE GENOMIC DNA]</scope>
    <source>
        <strain evidence="2 3">Hma8</strain>
    </source>
</reference>
<feature type="transmembrane region" description="Helical" evidence="1">
    <location>
        <begin position="275"/>
        <end position="295"/>
    </location>
</feature>
<gene>
    <name evidence="2" type="ORF">JF74_12750</name>
</gene>
<evidence type="ECO:0000313" key="3">
    <source>
        <dbReference type="Proteomes" id="UP000033531"/>
    </source>
</evidence>
<dbReference type="AlphaFoldDB" id="A0A0F4LH96"/>
<sequence length="377" mass="42502">MAYFELQFKKVFKNTLTWLILSIVLICAGFILGYNALKGDQTTIRYQINQDLSQQKQSQANLPPVKNQNRNERQILKALDNENWDHAYELMIRQNNRQAAQVKIGGADLRQEIKQKNARLHALKKANLPEQNEQHPKQGWLFLFKLSEGFLPAMIIVMLCFILSNIFASKYVDHLNRAVLLPNKHSVILDITFGLLIAFSLTLFSSVLIWGLCSLLFGSGSLSYPIQGVILPGMLKNTYQPLSVWLKPALALSTLACIFIVLLVQLLAQITRNQLSCLFLALFILLGGAILPFILQSTSGVGGMTKTAVVQYIPMTYLLSTQVATGNLATRFNNSQLNFIFGYRILIVSIVILTILNFLWPWLSRQMKKLGKNSQIS</sequence>
<feature type="transmembrane region" description="Helical" evidence="1">
    <location>
        <begin position="341"/>
        <end position="363"/>
    </location>
</feature>
<proteinExistence type="predicted"/>
<accession>A0A0F4LH96</accession>
<feature type="transmembrane region" description="Helical" evidence="1">
    <location>
        <begin position="249"/>
        <end position="268"/>
    </location>
</feature>
<organism evidence="2 3">
    <name type="scientific">Lactobacillus melliventris</name>
    <dbReference type="NCBI Taxonomy" id="1218507"/>
    <lineage>
        <taxon>Bacteria</taxon>
        <taxon>Bacillati</taxon>
        <taxon>Bacillota</taxon>
        <taxon>Bacilli</taxon>
        <taxon>Lactobacillales</taxon>
        <taxon>Lactobacillaceae</taxon>
        <taxon>Lactobacillus</taxon>
    </lineage>
</organism>
<protein>
    <submittedName>
        <fullName evidence="2">Uncharacterized protein</fullName>
    </submittedName>
</protein>
<feature type="transmembrane region" description="Helical" evidence="1">
    <location>
        <begin position="193"/>
        <end position="217"/>
    </location>
</feature>
<comment type="caution">
    <text evidence="2">The sequence shown here is derived from an EMBL/GenBank/DDBJ whole genome shotgun (WGS) entry which is preliminary data.</text>
</comment>
<dbReference type="Proteomes" id="UP000033531">
    <property type="component" value="Unassembled WGS sequence"/>
</dbReference>
<feature type="transmembrane region" description="Helical" evidence="1">
    <location>
        <begin position="16"/>
        <end position="37"/>
    </location>
</feature>
<keyword evidence="1" id="KW-1133">Transmembrane helix</keyword>
<dbReference type="PATRIC" id="fig|1218507.3.peg.1455"/>
<keyword evidence="1" id="KW-0812">Transmembrane</keyword>
<evidence type="ECO:0000256" key="1">
    <source>
        <dbReference type="SAM" id="Phobius"/>
    </source>
</evidence>
<evidence type="ECO:0000313" key="2">
    <source>
        <dbReference type="EMBL" id="KJY56921.1"/>
    </source>
</evidence>
<dbReference type="EMBL" id="JXLI01000010">
    <property type="protein sequence ID" value="KJY56921.1"/>
    <property type="molecule type" value="Genomic_DNA"/>
</dbReference>
<dbReference type="RefSeq" id="WP_046325170.1">
    <property type="nucleotide sequence ID" value="NZ_JBHTMT010000001.1"/>
</dbReference>
<name>A0A0F4LH96_9LACO</name>
<keyword evidence="1" id="KW-0472">Membrane</keyword>